<evidence type="ECO:0008006" key="3">
    <source>
        <dbReference type="Google" id="ProtNLM"/>
    </source>
</evidence>
<reference evidence="1 2" key="1">
    <citation type="submission" date="2023-12" db="EMBL/GenBank/DDBJ databases">
        <title>Baltic Sea Cyanobacteria.</title>
        <authorList>
            <person name="Delbaje E."/>
            <person name="Fewer D.P."/>
            <person name="Shishido T.K."/>
        </authorList>
    </citation>
    <scope>NUCLEOTIDE SEQUENCE [LARGE SCALE GENOMIC DNA]</scope>
    <source>
        <strain evidence="1 2">CCNP 1315</strain>
    </source>
</reference>
<dbReference type="RefSeq" id="WP_323272121.1">
    <property type="nucleotide sequence ID" value="NZ_JAYGHT010000129.1"/>
</dbReference>
<dbReference type="EMBL" id="JAYGHT010000129">
    <property type="protein sequence ID" value="MEA5520933.1"/>
    <property type="molecule type" value="Genomic_DNA"/>
</dbReference>
<evidence type="ECO:0000313" key="2">
    <source>
        <dbReference type="Proteomes" id="UP001301728"/>
    </source>
</evidence>
<proteinExistence type="predicted"/>
<evidence type="ECO:0000313" key="1">
    <source>
        <dbReference type="EMBL" id="MEA5520933.1"/>
    </source>
</evidence>
<sequence length="165" mass="18647">MDLDQQIQSLIDNAPQDGTTPGVVQAIAPALKILAEQLQHDCYYILQAEDESWVLTTLSHLDQPDLQKRVIYAYPTLLDASNRSPVTVPTYVQATPLPVTHILFQMVALQALDSIIFFEVPGHLESGTEVKRSEVQDLIRVYLERYRATVQPRNIPRRNIPPNFA</sequence>
<protein>
    <recommendedName>
        <fullName evidence="3">GAF domain-containing protein</fullName>
    </recommendedName>
</protein>
<organism evidence="1 2">
    <name type="scientific">Limnoraphis robusta CCNP1315</name>
    <dbReference type="NCBI Taxonomy" id="3110306"/>
    <lineage>
        <taxon>Bacteria</taxon>
        <taxon>Bacillati</taxon>
        <taxon>Cyanobacteriota</taxon>
        <taxon>Cyanophyceae</taxon>
        <taxon>Oscillatoriophycideae</taxon>
        <taxon>Oscillatoriales</taxon>
        <taxon>Sirenicapillariaceae</taxon>
        <taxon>Limnoraphis</taxon>
    </lineage>
</organism>
<comment type="caution">
    <text evidence="1">The sequence shown here is derived from an EMBL/GenBank/DDBJ whole genome shotgun (WGS) entry which is preliminary data.</text>
</comment>
<keyword evidence="2" id="KW-1185">Reference proteome</keyword>
<name>A0ABU5U492_9CYAN</name>
<dbReference type="Proteomes" id="UP001301728">
    <property type="component" value="Unassembled WGS sequence"/>
</dbReference>
<gene>
    <name evidence="1" type="ORF">VB854_18505</name>
</gene>
<accession>A0ABU5U492</accession>